<dbReference type="GO" id="GO:0005764">
    <property type="term" value="C:lysosome"/>
    <property type="evidence" value="ECO:0007669"/>
    <property type="project" value="UniProtKB-SubCell"/>
</dbReference>
<evidence type="ECO:0000259" key="18">
    <source>
        <dbReference type="Pfam" id="PF17753"/>
    </source>
</evidence>
<keyword evidence="9 21" id="KW-0378">Hydrolase</keyword>
<evidence type="ECO:0000256" key="11">
    <source>
        <dbReference type="ARBA" id="ARBA00023228"/>
    </source>
</evidence>
<dbReference type="InterPro" id="IPR008979">
    <property type="entry name" value="Galactose-bd-like_sf"/>
</dbReference>
<keyword evidence="10" id="KW-0325">Glycoprotein</keyword>
<gene>
    <name evidence="21" type="primary">csxA</name>
    <name evidence="21" type="ORF">NCTC13456_00026</name>
</gene>
<dbReference type="GO" id="GO:0005576">
    <property type="term" value="C:extracellular region"/>
    <property type="evidence" value="ECO:0007669"/>
    <property type="project" value="UniProtKB-SubCell"/>
</dbReference>
<evidence type="ECO:0000256" key="14">
    <source>
        <dbReference type="ARBA" id="ARBA00041069"/>
    </source>
</evidence>
<evidence type="ECO:0000256" key="9">
    <source>
        <dbReference type="ARBA" id="ARBA00022801"/>
    </source>
</evidence>
<dbReference type="STRING" id="343874.GCA_000805695_02977"/>
<evidence type="ECO:0000256" key="12">
    <source>
        <dbReference type="ARBA" id="ARBA00023295"/>
    </source>
</evidence>
<feature type="chain" id="PRO_5016796019" description="Beta-mannosidase B" evidence="16">
    <location>
        <begin position="20"/>
        <end position="826"/>
    </location>
</feature>
<feature type="signal peptide" evidence="16">
    <location>
        <begin position="1"/>
        <end position="19"/>
    </location>
</feature>
<dbReference type="Pfam" id="PF17753">
    <property type="entry name" value="Ig_mannosidase"/>
    <property type="match status" value="1"/>
</dbReference>
<keyword evidence="7" id="KW-0964">Secreted</keyword>
<evidence type="ECO:0000259" key="19">
    <source>
        <dbReference type="Pfam" id="PF17786"/>
    </source>
</evidence>
<evidence type="ECO:0000256" key="5">
    <source>
        <dbReference type="ARBA" id="ARBA00011738"/>
    </source>
</evidence>
<reference evidence="21 22" key="1">
    <citation type="submission" date="2018-06" db="EMBL/GenBank/DDBJ databases">
        <authorList>
            <consortium name="Pathogen Informatics"/>
            <person name="Doyle S."/>
        </authorList>
    </citation>
    <scope>NUCLEOTIDE SEQUENCE [LARGE SCALE GENOMIC DNA]</scope>
    <source>
        <strain evidence="21 22">NCTC13456</strain>
    </source>
</reference>
<dbReference type="SUPFAM" id="SSF51445">
    <property type="entry name" value="(Trans)glycosidases"/>
    <property type="match status" value="1"/>
</dbReference>
<evidence type="ECO:0000256" key="16">
    <source>
        <dbReference type="SAM" id="SignalP"/>
    </source>
</evidence>
<evidence type="ECO:0000256" key="15">
    <source>
        <dbReference type="ARBA" id="ARBA00041614"/>
    </source>
</evidence>
<dbReference type="Gene3D" id="3.20.20.80">
    <property type="entry name" value="Glycosidases"/>
    <property type="match status" value="1"/>
</dbReference>
<comment type="subunit">
    <text evidence="5">Homodimer.</text>
</comment>
<proteinExistence type="inferred from homology"/>
<evidence type="ECO:0000256" key="8">
    <source>
        <dbReference type="ARBA" id="ARBA00022729"/>
    </source>
</evidence>
<evidence type="ECO:0000256" key="3">
    <source>
        <dbReference type="ARBA" id="ARBA00004613"/>
    </source>
</evidence>
<evidence type="ECO:0000256" key="6">
    <source>
        <dbReference type="ARBA" id="ARBA00012754"/>
    </source>
</evidence>
<keyword evidence="12 21" id="KW-0326">Glycosidase</keyword>
<evidence type="ECO:0000256" key="4">
    <source>
        <dbReference type="ARBA" id="ARBA00004740"/>
    </source>
</evidence>
<evidence type="ECO:0000313" key="22">
    <source>
        <dbReference type="Proteomes" id="UP000254737"/>
    </source>
</evidence>
<dbReference type="InterPro" id="IPR013783">
    <property type="entry name" value="Ig-like_fold"/>
</dbReference>
<dbReference type="FunFam" id="2.60.120.260:FF:000060">
    <property type="entry name" value="Probable beta-mannosidase"/>
    <property type="match status" value="1"/>
</dbReference>
<dbReference type="EMBL" id="UFXS01000001">
    <property type="protein sequence ID" value="STD52820.1"/>
    <property type="molecule type" value="Genomic_DNA"/>
</dbReference>
<comment type="similarity">
    <text evidence="13">Belongs to the glycosyl hydrolase 2 family. Beta-mannosidase B subfamily.</text>
</comment>
<dbReference type="SUPFAM" id="SSF49785">
    <property type="entry name" value="Galactose-binding domain-like"/>
    <property type="match status" value="1"/>
</dbReference>
<name>A0A376FZM5_9FLAO</name>
<feature type="domain" description="Beta-mannosidase Ig-fold" evidence="18">
    <location>
        <begin position="753"/>
        <end position="819"/>
    </location>
</feature>
<dbReference type="EC" id="3.2.1.25" evidence="6"/>
<dbReference type="RefSeq" id="WP_114997797.1">
    <property type="nucleotide sequence ID" value="NZ_UFXS01000001.1"/>
</dbReference>
<comment type="subcellular location">
    <subcellularLocation>
        <location evidence="2">Lysosome</location>
    </subcellularLocation>
    <subcellularLocation>
        <location evidence="3">Secreted</location>
    </subcellularLocation>
</comment>
<comment type="catalytic activity">
    <reaction evidence="1">
        <text>Hydrolysis of terminal, non-reducing beta-D-mannose residues in beta-D-mannosides.</text>
        <dbReference type="EC" id="3.2.1.25"/>
    </reaction>
</comment>
<dbReference type="SUPFAM" id="SSF49303">
    <property type="entry name" value="beta-Galactosidase/glucuronidase domain"/>
    <property type="match status" value="3"/>
</dbReference>
<evidence type="ECO:0000313" key="21">
    <source>
        <dbReference type="EMBL" id="STD52820.1"/>
    </source>
</evidence>
<dbReference type="Pfam" id="PF22666">
    <property type="entry name" value="Glyco_hydro_2_N2"/>
    <property type="match status" value="1"/>
</dbReference>
<evidence type="ECO:0000256" key="13">
    <source>
        <dbReference type="ARBA" id="ARBA00038429"/>
    </source>
</evidence>
<dbReference type="InterPro" id="IPR036156">
    <property type="entry name" value="Beta-gal/glucu_dom_sf"/>
</dbReference>
<evidence type="ECO:0000256" key="2">
    <source>
        <dbReference type="ARBA" id="ARBA00004371"/>
    </source>
</evidence>
<dbReference type="GO" id="GO:0005975">
    <property type="term" value="P:carbohydrate metabolic process"/>
    <property type="evidence" value="ECO:0007669"/>
    <property type="project" value="InterPro"/>
</dbReference>
<dbReference type="GO" id="GO:0004567">
    <property type="term" value="F:beta-mannosidase activity"/>
    <property type="evidence" value="ECO:0007669"/>
    <property type="project" value="UniProtKB-EC"/>
</dbReference>
<organism evidence="21 22">
    <name type="scientific">Empedobacter falsenii</name>
    <dbReference type="NCBI Taxonomy" id="343874"/>
    <lineage>
        <taxon>Bacteria</taxon>
        <taxon>Pseudomonadati</taxon>
        <taxon>Bacteroidota</taxon>
        <taxon>Flavobacteriia</taxon>
        <taxon>Flavobacteriales</taxon>
        <taxon>Weeksellaceae</taxon>
        <taxon>Empedobacter</taxon>
    </lineage>
</organism>
<dbReference type="Pfam" id="PF00703">
    <property type="entry name" value="Glyco_hydro_2"/>
    <property type="match status" value="1"/>
</dbReference>
<dbReference type="InterPro" id="IPR054593">
    <property type="entry name" value="Beta-mannosidase-like_N2"/>
</dbReference>
<feature type="domain" description="Glycoside hydrolase family 2 immunoglobulin-like beta-sandwich" evidence="17">
    <location>
        <begin position="217"/>
        <end position="302"/>
    </location>
</feature>
<dbReference type="FunFam" id="3.20.20.80:FF:000050">
    <property type="entry name" value="Beta-mannosidase B"/>
    <property type="match status" value="1"/>
</dbReference>
<keyword evidence="11" id="KW-0458">Lysosome</keyword>
<evidence type="ECO:0000256" key="7">
    <source>
        <dbReference type="ARBA" id="ARBA00022525"/>
    </source>
</evidence>
<dbReference type="InterPro" id="IPR041447">
    <property type="entry name" value="Mannosidase_ig"/>
</dbReference>
<dbReference type="AlphaFoldDB" id="A0A376FZM5"/>
<comment type="pathway">
    <text evidence="4">Glycan metabolism; N-glycan degradation.</text>
</comment>
<dbReference type="Pfam" id="PF17786">
    <property type="entry name" value="Mannosidase_ig"/>
    <property type="match status" value="1"/>
</dbReference>
<dbReference type="Gene3D" id="2.60.120.260">
    <property type="entry name" value="Galactose-binding domain-like"/>
    <property type="match status" value="1"/>
</dbReference>
<evidence type="ECO:0000259" key="20">
    <source>
        <dbReference type="Pfam" id="PF22666"/>
    </source>
</evidence>
<dbReference type="GO" id="GO:0006516">
    <property type="term" value="P:glycoprotein catabolic process"/>
    <property type="evidence" value="ECO:0007669"/>
    <property type="project" value="TreeGrafter"/>
</dbReference>
<dbReference type="InterPro" id="IPR006102">
    <property type="entry name" value="Ig-like_GH2"/>
</dbReference>
<dbReference type="Proteomes" id="UP000254737">
    <property type="component" value="Unassembled WGS sequence"/>
</dbReference>
<accession>A0A376FZM5</accession>
<dbReference type="PANTHER" id="PTHR43730:SF1">
    <property type="entry name" value="BETA-MANNOSIDASE"/>
    <property type="match status" value="1"/>
</dbReference>
<evidence type="ECO:0000259" key="17">
    <source>
        <dbReference type="Pfam" id="PF00703"/>
    </source>
</evidence>
<dbReference type="InterPro" id="IPR017853">
    <property type="entry name" value="GH"/>
</dbReference>
<dbReference type="Gene3D" id="2.60.40.10">
    <property type="entry name" value="Immunoglobulins"/>
    <property type="match status" value="3"/>
</dbReference>
<feature type="domain" description="Beta-mannosidase-like galactose-binding" evidence="20">
    <location>
        <begin position="30"/>
        <end position="194"/>
    </location>
</feature>
<sequence>MRKLLFFVITFFTFIQLSAQTTRNLNSENWTFQQKGDSKWLKAEVPGSVHTDLMLNNIIPNPYKDINDAKVQWVENEDWTYKTSFDLTDAERKAQNIQLKFNGLDTYAKVFVNGKLILDANNMFRIWEVSVKDFLKNKNNLLEIQFKSSSNEGKQLANLLPYKLPEGERVYTRKAQYQYGWDWGLRLVTAGIYKPIELISWNNFKLNDLSYEILKLEKNQAKVKFKFVIQSEQNTTVEINFNQKKITQKLTKGINYFSIDETIQNPKLWWPNGMGEQYLYDYQFKIRQGNEQVSKHLKFGLRTIELVQEKDNVGSSFYFKVNGIPTYMKGANYIPQDNFVSRVSKNDYEKLINSSVEANMNMIRIWGGGIYEDDYFYELCDEKGLLVWQDFMYACAFYPGDQDFLNNVKQETIDQVNRLKNHTSIALWCGNNEIDEAWHNWGYQKQMGWSKQDSLSIWKDYQTTFHHIIPNVLDSILSKSENRYWPSSPSIGWGRKESLTQGDSHYWGVWWGMEPFETYEKKVPRFASEYGFQGMPTLETVKSMFSEKDTLSKNSVTILVHQKHPKGWETINEYMQLDYAIPTDFVQYNYVSQLLQARGTQIGIEAHRRAKPYNMGSLYWQLNDVWPVTSWASLDKLGNWKALHYQVKRSFENVLISVEKEENVYKIYIINDLLKDLKGKVKFSIIDFNGNKRWTNDKDVIISSNSSTKILELSNEVLKGTSSIKSFLRIEFESNREKYSSNYFFEKPKDLALTKPTIKIKKISSNQIEISTNVLAKDVYLLDGNNQFDDNFFDLIPNETRIINGEKAIQNLKIYSLYETMNAENQ</sequence>
<evidence type="ECO:0000256" key="1">
    <source>
        <dbReference type="ARBA" id="ARBA00000829"/>
    </source>
</evidence>
<dbReference type="InterPro" id="IPR050887">
    <property type="entry name" value="Beta-mannosidase_GH2"/>
</dbReference>
<dbReference type="InterPro" id="IPR041625">
    <property type="entry name" value="Beta-mannosidase_Ig"/>
</dbReference>
<evidence type="ECO:0000256" key="10">
    <source>
        <dbReference type="ARBA" id="ARBA00023180"/>
    </source>
</evidence>
<dbReference type="PANTHER" id="PTHR43730">
    <property type="entry name" value="BETA-MANNOSIDASE"/>
    <property type="match status" value="1"/>
</dbReference>
<keyword evidence="8 16" id="KW-0732">Signal</keyword>
<feature type="domain" description="Mannosidase Ig/CBM-like" evidence="19">
    <location>
        <begin position="664"/>
        <end position="750"/>
    </location>
</feature>
<protein>
    <recommendedName>
        <fullName evidence="14">Beta-mannosidase B</fullName>
        <ecNumber evidence="6">3.2.1.25</ecNumber>
    </recommendedName>
    <alternativeName>
        <fullName evidence="15">Mannanase B</fullName>
    </alternativeName>
</protein>